<evidence type="ECO:0000313" key="3">
    <source>
        <dbReference type="EMBL" id="KAK3774838.1"/>
    </source>
</evidence>
<dbReference type="Gene3D" id="3.30.420.10">
    <property type="entry name" value="Ribonuclease H-like superfamily/Ribonuclease H"/>
    <property type="match status" value="1"/>
</dbReference>
<dbReference type="GO" id="GO:0004523">
    <property type="term" value="F:RNA-DNA hybrid ribonuclease activity"/>
    <property type="evidence" value="ECO:0007669"/>
    <property type="project" value="InterPro"/>
</dbReference>
<evidence type="ECO:0000313" key="4">
    <source>
        <dbReference type="Proteomes" id="UP001283361"/>
    </source>
</evidence>
<dbReference type="PROSITE" id="PS50879">
    <property type="entry name" value="RNASE_H_1"/>
    <property type="match status" value="1"/>
</dbReference>
<feature type="domain" description="Reverse transcriptase" evidence="1">
    <location>
        <begin position="1"/>
        <end position="143"/>
    </location>
</feature>
<evidence type="ECO:0000259" key="1">
    <source>
        <dbReference type="PROSITE" id="PS50878"/>
    </source>
</evidence>
<dbReference type="Proteomes" id="UP001283361">
    <property type="component" value="Unassembled WGS sequence"/>
</dbReference>
<evidence type="ECO:0000259" key="2">
    <source>
        <dbReference type="PROSITE" id="PS50879"/>
    </source>
</evidence>
<dbReference type="InterPro" id="IPR002156">
    <property type="entry name" value="RNaseH_domain"/>
</dbReference>
<keyword evidence="4" id="KW-1185">Reference proteome</keyword>
<reference evidence="3" key="1">
    <citation type="journal article" date="2023" name="G3 (Bethesda)">
        <title>A reference genome for the long-term kleptoplast-retaining sea slug Elysia crispata morphotype clarki.</title>
        <authorList>
            <person name="Eastman K.E."/>
            <person name="Pendleton A.L."/>
            <person name="Shaikh M.A."/>
            <person name="Suttiyut T."/>
            <person name="Ogas R."/>
            <person name="Tomko P."/>
            <person name="Gavelis G."/>
            <person name="Widhalm J.R."/>
            <person name="Wisecaver J.H."/>
        </authorList>
    </citation>
    <scope>NUCLEOTIDE SEQUENCE</scope>
    <source>
        <strain evidence="3">ECLA1</strain>
    </source>
</reference>
<dbReference type="InterPro" id="IPR036397">
    <property type="entry name" value="RNaseH_sf"/>
</dbReference>
<dbReference type="AlphaFoldDB" id="A0AAE1DMG6"/>
<dbReference type="PANTHER" id="PTHR33332">
    <property type="entry name" value="REVERSE TRANSCRIPTASE DOMAIN-CONTAINING PROTEIN"/>
    <property type="match status" value="1"/>
</dbReference>
<name>A0AAE1DMG6_9GAST</name>
<gene>
    <name evidence="3" type="ORF">RRG08_018829</name>
</gene>
<sequence length="562" mass="62917">MYNWLKGFLSNRYIRTRVNGVYSRTRPSKERLPQGSALSCTLFLCFLNDLSEVIPTFNRLSFADDISTWQSDKNVDRATEALNSDLHALKRYCDQWCMQINTTKTVYNTYSNSREVLARDLELKIEDKCLQRDPLLRYLGVALDSRLNLTAHVEQLAGRVQERIGLMKKLAGTNWGAALSSLKILYVTFVRSALEYANPILNLASKTSLGKLDRIQNAAMRLMTGRLRSTPIAALEVATECEPLETRREVQTLMARERFLRLGESNPLKDLAESFGATRRRLKKVSVLSAAEAAERKFDLPTDRAPLETPGWPPELAPHPLEARLDIGLNGKKSEIAPQVQKAAALEFIDSYPAEYMRCYIDGSAKEGTSHGGYGVYIEWKFEEATRTSRPVGRRTCSYECEKAALHACIPILKERHDRGNPLPGVVILCDCCSLVQNLGGFNPTSMGDILSTMEQLRQAGVRIICQWIPSHVGIHGNELADELANAGRLQPQPTVPATPAHVSSLLRGETAKRWRAAIEGNDDTRLAKLYEARRADDYRAHLPGKGRSRSFGPFSAMLIFC</sequence>
<dbReference type="InterPro" id="IPR000477">
    <property type="entry name" value="RT_dom"/>
</dbReference>
<dbReference type="CDD" id="cd09276">
    <property type="entry name" value="Rnase_HI_RT_non_LTR"/>
    <property type="match status" value="1"/>
</dbReference>
<dbReference type="SUPFAM" id="SSF53098">
    <property type="entry name" value="Ribonuclease H-like"/>
    <property type="match status" value="1"/>
</dbReference>
<accession>A0AAE1DMG6</accession>
<comment type="caution">
    <text evidence="3">The sequence shown here is derived from an EMBL/GenBank/DDBJ whole genome shotgun (WGS) entry which is preliminary data.</text>
</comment>
<dbReference type="GO" id="GO:0003676">
    <property type="term" value="F:nucleic acid binding"/>
    <property type="evidence" value="ECO:0007669"/>
    <property type="project" value="InterPro"/>
</dbReference>
<feature type="domain" description="RNase H type-1" evidence="2">
    <location>
        <begin position="353"/>
        <end position="490"/>
    </location>
</feature>
<proteinExistence type="predicted"/>
<dbReference type="Pfam" id="PF00078">
    <property type="entry name" value="RVT_1"/>
    <property type="match status" value="1"/>
</dbReference>
<protein>
    <submittedName>
        <fullName evidence="3">Uncharacterized protein</fullName>
    </submittedName>
</protein>
<dbReference type="PROSITE" id="PS50878">
    <property type="entry name" value="RT_POL"/>
    <property type="match status" value="1"/>
</dbReference>
<dbReference type="Pfam" id="PF00075">
    <property type="entry name" value="RNase_H"/>
    <property type="match status" value="1"/>
</dbReference>
<dbReference type="InterPro" id="IPR012337">
    <property type="entry name" value="RNaseH-like_sf"/>
</dbReference>
<dbReference type="EMBL" id="JAWDGP010003385">
    <property type="protein sequence ID" value="KAK3774838.1"/>
    <property type="molecule type" value="Genomic_DNA"/>
</dbReference>
<organism evidence="3 4">
    <name type="scientific">Elysia crispata</name>
    <name type="common">lettuce slug</name>
    <dbReference type="NCBI Taxonomy" id="231223"/>
    <lineage>
        <taxon>Eukaryota</taxon>
        <taxon>Metazoa</taxon>
        <taxon>Spiralia</taxon>
        <taxon>Lophotrochozoa</taxon>
        <taxon>Mollusca</taxon>
        <taxon>Gastropoda</taxon>
        <taxon>Heterobranchia</taxon>
        <taxon>Euthyneura</taxon>
        <taxon>Panpulmonata</taxon>
        <taxon>Sacoglossa</taxon>
        <taxon>Placobranchoidea</taxon>
        <taxon>Plakobranchidae</taxon>
        <taxon>Elysia</taxon>
    </lineage>
</organism>